<gene>
    <name evidence="1" type="ORF">GPM918_LOCUS34736</name>
    <name evidence="2" type="ORF">SRO942_LOCUS35437</name>
</gene>
<reference evidence="1" key="1">
    <citation type="submission" date="2021-02" db="EMBL/GenBank/DDBJ databases">
        <authorList>
            <person name="Nowell W R."/>
        </authorList>
    </citation>
    <scope>NUCLEOTIDE SEQUENCE</scope>
</reference>
<keyword evidence="3" id="KW-1185">Reference proteome</keyword>
<dbReference type="EMBL" id="CAJOBC010084920">
    <property type="protein sequence ID" value="CAF4324215.1"/>
    <property type="molecule type" value="Genomic_DNA"/>
</dbReference>
<sequence length="68" mass="8201">MQAEYLSQKDEYLEFFTEKLDLHWLENNSSGLGMNHFSFRQGEEYQYIQMSIDAPKTKTYSEYPTYID</sequence>
<protein>
    <submittedName>
        <fullName evidence="1">Uncharacterized protein</fullName>
    </submittedName>
</protein>
<dbReference type="EMBL" id="CAJNOQ010019477">
    <property type="protein sequence ID" value="CAF1450950.1"/>
    <property type="molecule type" value="Genomic_DNA"/>
</dbReference>
<name>A0A815PKE1_9BILA</name>
<evidence type="ECO:0000313" key="2">
    <source>
        <dbReference type="EMBL" id="CAF4324215.1"/>
    </source>
</evidence>
<accession>A0A815PKE1</accession>
<dbReference type="OrthoDB" id="10045087at2759"/>
<dbReference type="Proteomes" id="UP000663829">
    <property type="component" value="Unassembled WGS sequence"/>
</dbReference>
<dbReference type="Proteomes" id="UP000681722">
    <property type="component" value="Unassembled WGS sequence"/>
</dbReference>
<evidence type="ECO:0000313" key="3">
    <source>
        <dbReference type="Proteomes" id="UP000663829"/>
    </source>
</evidence>
<comment type="caution">
    <text evidence="1">The sequence shown here is derived from an EMBL/GenBank/DDBJ whole genome shotgun (WGS) entry which is preliminary data.</text>
</comment>
<organism evidence="1 3">
    <name type="scientific">Didymodactylos carnosus</name>
    <dbReference type="NCBI Taxonomy" id="1234261"/>
    <lineage>
        <taxon>Eukaryota</taxon>
        <taxon>Metazoa</taxon>
        <taxon>Spiralia</taxon>
        <taxon>Gnathifera</taxon>
        <taxon>Rotifera</taxon>
        <taxon>Eurotatoria</taxon>
        <taxon>Bdelloidea</taxon>
        <taxon>Philodinida</taxon>
        <taxon>Philodinidae</taxon>
        <taxon>Didymodactylos</taxon>
    </lineage>
</organism>
<dbReference type="AlphaFoldDB" id="A0A815PKE1"/>
<proteinExistence type="predicted"/>
<evidence type="ECO:0000313" key="1">
    <source>
        <dbReference type="EMBL" id="CAF1450950.1"/>
    </source>
</evidence>